<evidence type="ECO:0000256" key="2">
    <source>
        <dbReference type="ARBA" id="ARBA00022643"/>
    </source>
</evidence>
<dbReference type="EMBL" id="LJUJ01000010">
    <property type="protein sequence ID" value="KPK63620.1"/>
    <property type="molecule type" value="Genomic_DNA"/>
</dbReference>
<dbReference type="GO" id="GO:0016491">
    <property type="term" value="F:oxidoreductase activity"/>
    <property type="evidence" value="ECO:0007669"/>
    <property type="project" value="InterPro"/>
</dbReference>
<dbReference type="Proteomes" id="UP000051373">
    <property type="component" value="Unassembled WGS sequence"/>
</dbReference>
<evidence type="ECO:0000313" key="4">
    <source>
        <dbReference type="EMBL" id="KPK63620.1"/>
    </source>
</evidence>
<dbReference type="InterPro" id="IPR005025">
    <property type="entry name" value="FMN_Rdtase-like_dom"/>
</dbReference>
<accession>A0A0S8FUK2</accession>
<comment type="caution">
    <text evidence="4">The sequence shown here is derived from an EMBL/GenBank/DDBJ whole genome shotgun (WGS) entry which is preliminary data.</text>
</comment>
<dbReference type="PATRIC" id="fig|1703779.3.peg.1602"/>
<feature type="domain" description="NADPH-dependent FMN reductase-like" evidence="3">
    <location>
        <begin position="11"/>
        <end position="134"/>
    </location>
</feature>
<dbReference type="PANTHER" id="PTHR43278:SF2">
    <property type="entry name" value="IRON-SULFUR FLAVOPROTEIN"/>
    <property type="match status" value="1"/>
</dbReference>
<dbReference type="STRING" id="1703779.AMJ83_06240"/>
<dbReference type="AlphaFoldDB" id="A0A0S8FUK2"/>
<keyword evidence="2" id="KW-0288">FMN</keyword>
<dbReference type="InterPro" id="IPR029039">
    <property type="entry name" value="Flavoprotein-like_sf"/>
</dbReference>
<reference evidence="4 5" key="1">
    <citation type="journal article" date="2015" name="Microbiome">
        <title>Genomic resolution of linkages in carbon, nitrogen, and sulfur cycling among widespread estuary sediment bacteria.</title>
        <authorList>
            <person name="Baker B.J."/>
            <person name="Lazar C.S."/>
            <person name="Teske A.P."/>
            <person name="Dick G.J."/>
        </authorList>
    </citation>
    <scope>NUCLEOTIDE SEQUENCE [LARGE SCALE GENOMIC DNA]</scope>
    <source>
        <strain evidence="4">SM23_42</strain>
    </source>
</reference>
<dbReference type="InterPro" id="IPR051796">
    <property type="entry name" value="ISF_SsuE-like"/>
</dbReference>
<proteinExistence type="predicted"/>
<evidence type="ECO:0000256" key="1">
    <source>
        <dbReference type="ARBA" id="ARBA00022630"/>
    </source>
</evidence>
<dbReference type="SUPFAM" id="SSF52218">
    <property type="entry name" value="Flavoproteins"/>
    <property type="match status" value="1"/>
</dbReference>
<organism evidence="4 5">
    <name type="scientific">candidate division WOR_3 bacterium SM23_42</name>
    <dbReference type="NCBI Taxonomy" id="1703779"/>
    <lineage>
        <taxon>Bacteria</taxon>
        <taxon>Bacteria division WOR-3</taxon>
    </lineage>
</organism>
<evidence type="ECO:0000259" key="3">
    <source>
        <dbReference type="Pfam" id="PF03358"/>
    </source>
</evidence>
<dbReference type="Pfam" id="PF03358">
    <property type="entry name" value="FMN_red"/>
    <property type="match status" value="1"/>
</dbReference>
<name>A0A0S8FUK2_UNCW3</name>
<gene>
    <name evidence="4" type="ORF">AMJ83_06240</name>
</gene>
<sequence>MKNKGGSLARRVLIINGSTRENGNTDAILSSFIRGVSASGLAVRNAMLRNLVIHNCIGCCQCLREKTCHFQDDMSDLRDAITKSDILVFASPIYWCEITGLLKTFIDRLYFFHHKENNHLIAGKKAVIITTLGEKDTDYEAQVLVEFYKRCMRSLGIDILDMLFFAELMDQDAITSKPEYLKQAFDAGKHLVDSL</sequence>
<protein>
    <recommendedName>
        <fullName evidence="3">NADPH-dependent FMN reductase-like domain-containing protein</fullName>
    </recommendedName>
</protein>
<keyword evidence="1" id="KW-0285">Flavoprotein</keyword>
<evidence type="ECO:0000313" key="5">
    <source>
        <dbReference type="Proteomes" id="UP000051373"/>
    </source>
</evidence>
<dbReference type="PANTHER" id="PTHR43278">
    <property type="entry name" value="NAD(P)H-DEPENDENT FMN-CONTAINING OXIDOREDUCTASE YWQN-RELATED"/>
    <property type="match status" value="1"/>
</dbReference>
<dbReference type="Gene3D" id="3.40.50.360">
    <property type="match status" value="1"/>
</dbReference>